<evidence type="ECO:0000313" key="2">
    <source>
        <dbReference type="EMBL" id="RPD59680.1"/>
    </source>
</evidence>
<dbReference type="AlphaFoldDB" id="A0A5C2S7I9"/>
<dbReference type="EMBL" id="ML122269">
    <property type="protein sequence ID" value="RPD59680.1"/>
    <property type="molecule type" value="Genomic_DNA"/>
</dbReference>
<proteinExistence type="predicted"/>
<feature type="region of interest" description="Disordered" evidence="1">
    <location>
        <begin position="100"/>
        <end position="149"/>
    </location>
</feature>
<organism evidence="2 3">
    <name type="scientific">Lentinus tigrinus ALCF2SS1-6</name>
    <dbReference type="NCBI Taxonomy" id="1328759"/>
    <lineage>
        <taxon>Eukaryota</taxon>
        <taxon>Fungi</taxon>
        <taxon>Dikarya</taxon>
        <taxon>Basidiomycota</taxon>
        <taxon>Agaricomycotina</taxon>
        <taxon>Agaricomycetes</taxon>
        <taxon>Polyporales</taxon>
        <taxon>Polyporaceae</taxon>
        <taxon>Lentinus</taxon>
    </lineage>
</organism>
<feature type="region of interest" description="Disordered" evidence="1">
    <location>
        <begin position="30"/>
        <end position="68"/>
    </location>
</feature>
<feature type="compositionally biased region" description="Basic and acidic residues" evidence="1">
    <location>
        <begin position="36"/>
        <end position="57"/>
    </location>
</feature>
<evidence type="ECO:0000256" key="1">
    <source>
        <dbReference type="SAM" id="MobiDB-lite"/>
    </source>
</evidence>
<dbReference type="STRING" id="1328759.A0A5C2S7I9"/>
<sequence length="171" mass="19028">MSSILPVARNAFKRASVRVTRPAASVAPRYYSSTMHDNDPEVLETEKRRNLAKEQHKTSTPIPEEAPGWNEALASASEAAVKADQFQGSPAELQQQTVKYVKDRHHSADTPTFKEPSPQEPGVSTQNMKHNGPDELQAPYSRDEIDGPLRSAHTVVETVEHKEDVITRKYA</sequence>
<keyword evidence="3" id="KW-1185">Reference proteome</keyword>
<gene>
    <name evidence="2" type="ORF">L227DRAFT_611881</name>
</gene>
<evidence type="ECO:0000313" key="3">
    <source>
        <dbReference type="Proteomes" id="UP000313359"/>
    </source>
</evidence>
<name>A0A5C2S7I9_9APHY</name>
<dbReference type="OrthoDB" id="529205at2759"/>
<dbReference type="Proteomes" id="UP000313359">
    <property type="component" value="Unassembled WGS sequence"/>
</dbReference>
<protein>
    <submittedName>
        <fullName evidence="2">Uncharacterized protein</fullName>
    </submittedName>
</protein>
<accession>A0A5C2S7I9</accession>
<reference evidence="2" key="1">
    <citation type="journal article" date="2018" name="Genome Biol. Evol.">
        <title>Genomics and development of Lentinus tigrinus, a white-rot wood-decaying mushroom with dimorphic fruiting bodies.</title>
        <authorList>
            <person name="Wu B."/>
            <person name="Xu Z."/>
            <person name="Knudson A."/>
            <person name="Carlson A."/>
            <person name="Chen N."/>
            <person name="Kovaka S."/>
            <person name="LaButti K."/>
            <person name="Lipzen A."/>
            <person name="Pennachio C."/>
            <person name="Riley R."/>
            <person name="Schakwitz W."/>
            <person name="Umezawa K."/>
            <person name="Ohm R.A."/>
            <person name="Grigoriev I.V."/>
            <person name="Nagy L.G."/>
            <person name="Gibbons J."/>
            <person name="Hibbett D."/>
        </authorList>
    </citation>
    <scope>NUCLEOTIDE SEQUENCE [LARGE SCALE GENOMIC DNA]</scope>
    <source>
        <strain evidence="2">ALCF2SS1-6</strain>
    </source>
</reference>